<dbReference type="EMBL" id="ASPP01001763">
    <property type="protein sequence ID" value="ETO35293.1"/>
    <property type="molecule type" value="Genomic_DNA"/>
</dbReference>
<comment type="caution">
    <text evidence="1">The sequence shown here is derived from an EMBL/GenBank/DDBJ whole genome shotgun (WGS) entry which is preliminary data.</text>
</comment>
<reference evidence="1 2" key="1">
    <citation type="journal article" date="2013" name="Curr. Biol.">
        <title>The Genome of the Foraminiferan Reticulomyxa filosa.</title>
        <authorList>
            <person name="Glockner G."/>
            <person name="Hulsmann N."/>
            <person name="Schleicher M."/>
            <person name="Noegel A.A."/>
            <person name="Eichinger L."/>
            <person name="Gallinger C."/>
            <person name="Pawlowski J."/>
            <person name="Sierra R."/>
            <person name="Euteneuer U."/>
            <person name="Pillet L."/>
            <person name="Moustafa A."/>
            <person name="Platzer M."/>
            <person name="Groth M."/>
            <person name="Szafranski K."/>
            <person name="Schliwa M."/>
        </authorList>
    </citation>
    <scope>NUCLEOTIDE SEQUENCE [LARGE SCALE GENOMIC DNA]</scope>
</reference>
<name>X6PAZ0_RETFI</name>
<evidence type="ECO:0000313" key="2">
    <source>
        <dbReference type="Proteomes" id="UP000023152"/>
    </source>
</evidence>
<gene>
    <name evidence="1" type="ORF">RFI_01770</name>
</gene>
<organism evidence="1 2">
    <name type="scientific">Reticulomyxa filosa</name>
    <dbReference type="NCBI Taxonomy" id="46433"/>
    <lineage>
        <taxon>Eukaryota</taxon>
        <taxon>Sar</taxon>
        <taxon>Rhizaria</taxon>
        <taxon>Retaria</taxon>
        <taxon>Foraminifera</taxon>
        <taxon>Monothalamids</taxon>
        <taxon>Reticulomyxidae</taxon>
        <taxon>Reticulomyxa</taxon>
    </lineage>
</organism>
<evidence type="ECO:0000313" key="1">
    <source>
        <dbReference type="EMBL" id="ETO35293.1"/>
    </source>
</evidence>
<keyword evidence="2" id="KW-1185">Reference proteome</keyword>
<proteinExistence type="predicted"/>
<accession>X6PAZ0</accession>
<dbReference type="Proteomes" id="UP000023152">
    <property type="component" value="Unassembled WGS sequence"/>
</dbReference>
<dbReference type="AlphaFoldDB" id="X6PAZ0"/>
<protein>
    <submittedName>
        <fullName evidence="1">Uncharacterized protein</fullName>
    </submittedName>
</protein>
<sequence length="61" mass="7306">MKPLNGIKNDIIPKEKHKFGIEYHCFVPLTMNNEKVINHFILFCYNTGLLIKYDDKIKFNY</sequence>